<organism evidence="6">
    <name type="scientific">hydrothermal vent metagenome</name>
    <dbReference type="NCBI Taxonomy" id="652676"/>
    <lineage>
        <taxon>unclassified sequences</taxon>
        <taxon>metagenomes</taxon>
        <taxon>ecological metagenomes</taxon>
    </lineage>
</organism>
<keyword evidence="3 6" id="KW-0378">Hydrolase</keyword>
<dbReference type="EC" id="3.1.6.6" evidence="6"/>
<proteinExistence type="inferred from homology"/>
<dbReference type="Gene3D" id="3.30.1120.10">
    <property type="match status" value="1"/>
</dbReference>
<dbReference type="GO" id="GO:0004065">
    <property type="term" value="F:arylsulfatase activity"/>
    <property type="evidence" value="ECO:0007669"/>
    <property type="project" value="TreeGrafter"/>
</dbReference>
<reference evidence="6" key="1">
    <citation type="submission" date="2018-06" db="EMBL/GenBank/DDBJ databases">
        <authorList>
            <person name="Zhirakovskaya E."/>
        </authorList>
    </citation>
    <scope>NUCLEOTIDE SEQUENCE</scope>
</reference>
<dbReference type="InterPro" id="IPR017850">
    <property type="entry name" value="Alkaline_phosphatase_core_sf"/>
</dbReference>
<dbReference type="PANTHER" id="PTHR42693:SF53">
    <property type="entry name" value="ENDO-4-O-SULFATASE"/>
    <property type="match status" value="1"/>
</dbReference>
<dbReference type="PROSITE" id="PS00149">
    <property type="entry name" value="SULFATASE_2"/>
    <property type="match status" value="1"/>
</dbReference>
<keyword evidence="2" id="KW-0479">Metal-binding</keyword>
<dbReference type="GO" id="GO:0047753">
    <property type="term" value="F:choline-sulfatase activity"/>
    <property type="evidence" value="ECO:0007669"/>
    <property type="project" value="UniProtKB-EC"/>
</dbReference>
<evidence type="ECO:0000256" key="4">
    <source>
        <dbReference type="ARBA" id="ARBA00022837"/>
    </source>
</evidence>
<evidence type="ECO:0000256" key="2">
    <source>
        <dbReference type="ARBA" id="ARBA00022723"/>
    </source>
</evidence>
<dbReference type="InterPro" id="IPR024607">
    <property type="entry name" value="Sulfatase_CS"/>
</dbReference>
<dbReference type="InterPro" id="IPR050738">
    <property type="entry name" value="Sulfatase"/>
</dbReference>
<keyword evidence="4" id="KW-0106">Calcium</keyword>
<evidence type="ECO:0000313" key="6">
    <source>
        <dbReference type="EMBL" id="VAW22561.1"/>
    </source>
</evidence>
<dbReference type="Pfam" id="PF00884">
    <property type="entry name" value="Sulfatase"/>
    <property type="match status" value="1"/>
</dbReference>
<evidence type="ECO:0000259" key="5">
    <source>
        <dbReference type="Pfam" id="PF00884"/>
    </source>
</evidence>
<comment type="similarity">
    <text evidence="1">Belongs to the sulfatase family.</text>
</comment>
<evidence type="ECO:0000256" key="3">
    <source>
        <dbReference type="ARBA" id="ARBA00022801"/>
    </source>
</evidence>
<sequence length="490" mass="54899">MESQYLTFCKILIIGWLAVGYSCRGPEGQNPESAAGGKAKPNIVYIFADQMRAQATGFSGNINVHTPKLDGLASKSVVFTTAVSTCPVCTPYRASLLTGQYPLTHGLFMNDLKLPDNGNSIGQVLKRSGYDTGWIGKWHLNGGGRSLYIPEGNRQGFEYWKVLECTHDYNKSYYYEGNDTIKKLWPGYDAYAQTNDAVEYINLKKHSSKPFALFISYGIPHDPYNTAPGDLQKLFREEDFILRENVPPQMQDLCRKELVGYYAHIAALDSCVGEIYNALEETGLAGNTIFVFTSDHGDMLESHWFGPGRSPRKQAPYDESILVPFILRYPALLKDKAKIIQTPIGTPDIMPTLLGLCGIGIPQTVEGESLSALIINGTSKLGREGVLIANYHPFADFRTERGGRPYRGIRTGRYTFVRDLNGPWMLFDNLNDPFQLENLVNKHSAKDTQARLDAELKEILTGLNDPFDRPEVLRAKWGYKINDNESIPYY</sequence>
<dbReference type="AlphaFoldDB" id="A0A3B0TV68"/>
<dbReference type="CDD" id="cd16034">
    <property type="entry name" value="sulfatase_like"/>
    <property type="match status" value="1"/>
</dbReference>
<dbReference type="PANTHER" id="PTHR42693">
    <property type="entry name" value="ARYLSULFATASE FAMILY MEMBER"/>
    <property type="match status" value="1"/>
</dbReference>
<gene>
    <name evidence="6" type="ORF">MNBD_BACTEROID01-156</name>
</gene>
<feature type="domain" description="Sulfatase N-terminal" evidence="5">
    <location>
        <begin position="41"/>
        <end position="359"/>
    </location>
</feature>
<dbReference type="SUPFAM" id="SSF53649">
    <property type="entry name" value="Alkaline phosphatase-like"/>
    <property type="match status" value="1"/>
</dbReference>
<accession>A0A3B0TV68</accession>
<dbReference type="Gene3D" id="3.40.720.10">
    <property type="entry name" value="Alkaline Phosphatase, subunit A"/>
    <property type="match status" value="1"/>
</dbReference>
<dbReference type="GO" id="GO:0046872">
    <property type="term" value="F:metal ion binding"/>
    <property type="evidence" value="ECO:0007669"/>
    <property type="project" value="UniProtKB-KW"/>
</dbReference>
<dbReference type="InterPro" id="IPR000917">
    <property type="entry name" value="Sulfatase_N"/>
</dbReference>
<dbReference type="EMBL" id="UOEP01000174">
    <property type="protein sequence ID" value="VAW22561.1"/>
    <property type="molecule type" value="Genomic_DNA"/>
</dbReference>
<evidence type="ECO:0000256" key="1">
    <source>
        <dbReference type="ARBA" id="ARBA00008779"/>
    </source>
</evidence>
<name>A0A3B0TV68_9ZZZZ</name>
<protein>
    <submittedName>
        <fullName evidence="6">Choline-sulfatase</fullName>
        <ecNumber evidence="6">3.1.6.6</ecNumber>
    </submittedName>
</protein>